<organism evidence="1">
    <name type="scientific">uncultured Thermomicrobiales bacterium</name>
    <dbReference type="NCBI Taxonomy" id="1645740"/>
    <lineage>
        <taxon>Bacteria</taxon>
        <taxon>Pseudomonadati</taxon>
        <taxon>Thermomicrobiota</taxon>
        <taxon>Thermomicrobia</taxon>
        <taxon>Thermomicrobiales</taxon>
        <taxon>environmental samples</taxon>
    </lineage>
</organism>
<dbReference type="EMBL" id="CADCWL010000078">
    <property type="protein sequence ID" value="CAA9561628.1"/>
    <property type="molecule type" value="Genomic_DNA"/>
</dbReference>
<sequence length="56" mass="6076">MAMPEQTPGLGRSFMVEDGRNVTYYFVDDGSAADLLPPAVGAVDELWDAISWSVAR</sequence>
<gene>
    <name evidence="1" type="ORF">AVDCRST_MAG19-1850</name>
</gene>
<proteinExistence type="predicted"/>
<accession>A0A6J4UV60</accession>
<protein>
    <submittedName>
        <fullName evidence="1">Uncharacterized protein</fullName>
    </submittedName>
</protein>
<dbReference type="AlphaFoldDB" id="A0A6J4UV60"/>
<reference evidence="1" key="1">
    <citation type="submission" date="2020-02" db="EMBL/GenBank/DDBJ databases">
        <authorList>
            <person name="Meier V. D."/>
        </authorList>
    </citation>
    <scope>NUCLEOTIDE SEQUENCE</scope>
    <source>
        <strain evidence="1">AVDCRST_MAG19</strain>
    </source>
</reference>
<evidence type="ECO:0000313" key="1">
    <source>
        <dbReference type="EMBL" id="CAA9561628.1"/>
    </source>
</evidence>
<name>A0A6J4UV60_9BACT</name>